<dbReference type="Gene3D" id="3.90.180.10">
    <property type="entry name" value="Medium-chain alcohol dehydrogenases, catalytic domain"/>
    <property type="match status" value="1"/>
</dbReference>
<evidence type="ECO:0000256" key="3">
    <source>
        <dbReference type="ARBA" id="ARBA00023002"/>
    </source>
</evidence>
<gene>
    <name evidence="6" type="ORF">NMG11_24640</name>
</gene>
<dbReference type="InterPro" id="IPR050129">
    <property type="entry name" value="Zn_alcohol_dh"/>
</dbReference>
<protein>
    <submittedName>
        <fullName evidence="6">Alcohol dehydrogenase catalytic domain-containing protein</fullName>
    </submittedName>
</protein>
<keyword evidence="3" id="KW-0560">Oxidoreductase</keyword>
<dbReference type="InterPro" id="IPR013154">
    <property type="entry name" value="ADH-like_N"/>
</dbReference>
<dbReference type="InterPro" id="IPR020843">
    <property type="entry name" value="ER"/>
</dbReference>
<dbReference type="InterPro" id="IPR002328">
    <property type="entry name" value="ADH_Zn_CS"/>
</dbReference>
<dbReference type="PANTHER" id="PTHR43401">
    <property type="entry name" value="L-THREONINE 3-DEHYDROGENASE"/>
    <property type="match status" value="1"/>
</dbReference>
<keyword evidence="7" id="KW-1185">Reference proteome</keyword>
<reference evidence="6" key="1">
    <citation type="submission" date="2022-07" db="EMBL/GenBank/DDBJ databases">
        <title>Draft genome of Pseudomonas carnis strain LP isolated from cheese.</title>
        <authorList>
            <person name="Wolfe B.E."/>
        </authorList>
    </citation>
    <scope>NUCLEOTIDE SEQUENCE</scope>
    <source>
        <strain evidence="6">LP</strain>
    </source>
</reference>
<accession>A0ABT5RLY4</accession>
<dbReference type="InterPro" id="IPR011032">
    <property type="entry name" value="GroES-like_sf"/>
</dbReference>
<evidence type="ECO:0000313" key="6">
    <source>
        <dbReference type="EMBL" id="MDD1947012.1"/>
    </source>
</evidence>
<feature type="domain" description="Enoyl reductase (ER)" evidence="5">
    <location>
        <begin position="11"/>
        <end position="355"/>
    </location>
</feature>
<dbReference type="Pfam" id="PF00107">
    <property type="entry name" value="ADH_zinc_N"/>
    <property type="match status" value="1"/>
</dbReference>
<evidence type="ECO:0000256" key="2">
    <source>
        <dbReference type="ARBA" id="ARBA00022833"/>
    </source>
</evidence>
<dbReference type="InterPro" id="IPR036291">
    <property type="entry name" value="NAD(P)-bd_dom_sf"/>
</dbReference>
<dbReference type="Pfam" id="PF08240">
    <property type="entry name" value="ADH_N"/>
    <property type="match status" value="1"/>
</dbReference>
<dbReference type="Proteomes" id="UP001150614">
    <property type="component" value="Unassembled WGS sequence"/>
</dbReference>
<dbReference type="RefSeq" id="WP_274129118.1">
    <property type="nucleotide sequence ID" value="NZ_JANCLL010000037.1"/>
</dbReference>
<evidence type="ECO:0000256" key="1">
    <source>
        <dbReference type="ARBA" id="ARBA00022723"/>
    </source>
</evidence>
<dbReference type="EMBL" id="JANCLL010000037">
    <property type="protein sequence ID" value="MDD1947012.1"/>
    <property type="molecule type" value="Genomic_DNA"/>
</dbReference>
<proteinExistence type="inferred from homology"/>
<name>A0ABT5RLY4_9PSED</name>
<evidence type="ECO:0000313" key="7">
    <source>
        <dbReference type="Proteomes" id="UP001150614"/>
    </source>
</evidence>
<dbReference type="SUPFAM" id="SSF50129">
    <property type="entry name" value="GroES-like"/>
    <property type="match status" value="1"/>
</dbReference>
<evidence type="ECO:0000256" key="4">
    <source>
        <dbReference type="RuleBase" id="RU361277"/>
    </source>
</evidence>
<dbReference type="PROSITE" id="PS00059">
    <property type="entry name" value="ADH_ZINC"/>
    <property type="match status" value="1"/>
</dbReference>
<sequence>MSTMRTVRVEALREPLKICRVNIPEIGDDEALVRVTASGICRTDWHLWNGDWAWLGLKLPMPTTLGHEIGGVVEKVGSRVKGLTAGTRVSVPFNFACGCCPQCRKGSQNICDDASWPFMLEGSGGWSEYVRVPNASLNCVPLPESVTELDAAALGCRYMTAYRAVASRATVKGGEKVAIVGLGGVGLAAVEIAVALGAQVIGIDTREAQLKAAAKLGAVATLNSSGLTPEQAGEKVRALNNGTGVSASIDAVGVSNATLTALESLMKGGRMATVGLSSEEDKGLLTIPIDKLVFSEWSIAGSLGNPQPEYAKLLSMIDAGRLNPSQHVTEQVSLEDVQSVMDRMPKFDTNGYVIITKFD</sequence>
<dbReference type="SMART" id="SM00829">
    <property type="entry name" value="PKS_ER"/>
    <property type="match status" value="1"/>
</dbReference>
<organism evidence="6 7">
    <name type="scientific">Pseudomonas carnis</name>
    <dbReference type="NCBI Taxonomy" id="2487355"/>
    <lineage>
        <taxon>Bacteria</taxon>
        <taxon>Pseudomonadati</taxon>
        <taxon>Pseudomonadota</taxon>
        <taxon>Gammaproteobacteria</taxon>
        <taxon>Pseudomonadales</taxon>
        <taxon>Pseudomonadaceae</taxon>
        <taxon>Pseudomonas</taxon>
    </lineage>
</organism>
<evidence type="ECO:0000259" key="5">
    <source>
        <dbReference type="SMART" id="SM00829"/>
    </source>
</evidence>
<dbReference type="InterPro" id="IPR013149">
    <property type="entry name" value="ADH-like_C"/>
</dbReference>
<comment type="caution">
    <text evidence="6">The sequence shown here is derived from an EMBL/GenBank/DDBJ whole genome shotgun (WGS) entry which is preliminary data.</text>
</comment>
<dbReference type="PANTHER" id="PTHR43401:SF5">
    <property type="entry name" value="ALCOHOL DEHYDROGENASE-RELATED"/>
    <property type="match status" value="1"/>
</dbReference>
<keyword evidence="2 4" id="KW-0862">Zinc</keyword>
<keyword evidence="1 4" id="KW-0479">Metal-binding</keyword>
<comment type="cofactor">
    <cofactor evidence="4">
        <name>Zn(2+)</name>
        <dbReference type="ChEBI" id="CHEBI:29105"/>
    </cofactor>
</comment>
<dbReference type="SUPFAM" id="SSF51735">
    <property type="entry name" value="NAD(P)-binding Rossmann-fold domains"/>
    <property type="match status" value="1"/>
</dbReference>
<comment type="similarity">
    <text evidence="4">Belongs to the zinc-containing alcohol dehydrogenase family.</text>
</comment>